<dbReference type="PANTHER" id="PTHR33254">
    <property type="entry name" value="4-HYDROXY-4-METHYL-2-OXOGLUTARATE ALDOLASE 3-RELATED"/>
    <property type="match status" value="1"/>
</dbReference>
<feature type="region of interest" description="Disordered" evidence="13">
    <location>
        <begin position="1"/>
        <end position="24"/>
    </location>
</feature>
<comment type="similarity">
    <text evidence="3">Belongs to the class II aldolase/RraA-like family.</text>
</comment>
<proteinExistence type="inferred from homology"/>
<comment type="caution">
    <text evidence="14">The sequence shown here is derived from an EMBL/GenBank/DDBJ whole genome shotgun (WGS) entry which is preliminary data.</text>
</comment>
<dbReference type="RefSeq" id="WP_367640863.1">
    <property type="nucleotide sequence ID" value="NZ_JBFNQN010000018.1"/>
</dbReference>
<accession>A0ABV3PCZ7</accession>
<feature type="compositionally biased region" description="Low complexity" evidence="13">
    <location>
        <begin position="1"/>
        <end position="22"/>
    </location>
</feature>
<dbReference type="EC" id="4.1.3.17" evidence="5"/>
<reference evidence="14 15" key="1">
    <citation type="submission" date="2024-07" db="EMBL/GenBank/DDBJ databases">
        <authorList>
            <person name="Thanompreechachai J."/>
            <person name="Duangmal K."/>
        </authorList>
    </citation>
    <scope>NUCLEOTIDE SEQUENCE [LARGE SCALE GENOMIC DNA]</scope>
    <source>
        <strain evidence="14 15">KCTC 19886</strain>
    </source>
</reference>
<organism evidence="14 15">
    <name type="scientific">Kineococcus endophyticus</name>
    <dbReference type="NCBI Taxonomy" id="1181883"/>
    <lineage>
        <taxon>Bacteria</taxon>
        <taxon>Bacillati</taxon>
        <taxon>Actinomycetota</taxon>
        <taxon>Actinomycetes</taxon>
        <taxon>Kineosporiales</taxon>
        <taxon>Kineosporiaceae</taxon>
        <taxon>Kineococcus</taxon>
    </lineage>
</organism>
<evidence type="ECO:0000256" key="9">
    <source>
        <dbReference type="ARBA" id="ARBA00029596"/>
    </source>
</evidence>
<comment type="catalytic activity">
    <reaction evidence="12">
        <text>oxaloacetate + H(+) = pyruvate + CO2</text>
        <dbReference type="Rhea" id="RHEA:15641"/>
        <dbReference type="ChEBI" id="CHEBI:15361"/>
        <dbReference type="ChEBI" id="CHEBI:15378"/>
        <dbReference type="ChEBI" id="CHEBI:16452"/>
        <dbReference type="ChEBI" id="CHEBI:16526"/>
        <dbReference type="EC" id="4.1.1.112"/>
    </reaction>
</comment>
<evidence type="ECO:0000256" key="1">
    <source>
        <dbReference type="ARBA" id="ARBA00001342"/>
    </source>
</evidence>
<evidence type="ECO:0000256" key="10">
    <source>
        <dbReference type="ARBA" id="ARBA00030169"/>
    </source>
</evidence>
<dbReference type="Pfam" id="PF03737">
    <property type="entry name" value="RraA-like"/>
    <property type="match status" value="1"/>
</dbReference>
<dbReference type="EC" id="4.1.1.112" evidence="6"/>
<evidence type="ECO:0000256" key="12">
    <source>
        <dbReference type="ARBA" id="ARBA00047973"/>
    </source>
</evidence>
<gene>
    <name evidence="14" type="ORF">AB1207_22360</name>
</gene>
<dbReference type="InterPro" id="IPR036704">
    <property type="entry name" value="RraA/RraA-like_sf"/>
</dbReference>
<sequence>MSTSTSAIPEATTTSTATSADAARGHSAATLWEAAATQWRTTGGDIPPEVAMDAGITAAWPGARVAGPAYTVQGAGGDNLALHLALVAAPAGSVLVAELGGADNGHWGEVMAVAAQAHNLLGLVIDGGVRDRAEQAALGFPVFSRGGSVRGTRKDVPGHLAGPVRVGGLLIRTGDLVVADADGVVVLPAERVDAVLHTADERATKEQDIFTQLKAGATTLQVYGLNPRGAL</sequence>
<dbReference type="SUPFAM" id="SSF89562">
    <property type="entry name" value="RraA-like"/>
    <property type="match status" value="1"/>
</dbReference>
<evidence type="ECO:0000313" key="14">
    <source>
        <dbReference type="EMBL" id="MEW9267495.1"/>
    </source>
</evidence>
<dbReference type="EMBL" id="JBFNQN010000018">
    <property type="protein sequence ID" value="MEW9267495.1"/>
    <property type="molecule type" value="Genomic_DNA"/>
</dbReference>
<dbReference type="PANTHER" id="PTHR33254:SF4">
    <property type="entry name" value="4-HYDROXY-4-METHYL-2-OXOGLUTARATE ALDOLASE 3-RELATED"/>
    <property type="match status" value="1"/>
</dbReference>
<dbReference type="CDD" id="cd16841">
    <property type="entry name" value="RraA_family"/>
    <property type="match status" value="1"/>
</dbReference>
<evidence type="ECO:0000256" key="2">
    <source>
        <dbReference type="ARBA" id="ARBA00001968"/>
    </source>
</evidence>
<evidence type="ECO:0000256" key="11">
    <source>
        <dbReference type="ARBA" id="ARBA00032305"/>
    </source>
</evidence>
<comment type="function">
    <text evidence="8">Catalyzes the aldol cleavage of 4-hydroxy-4-methyl-2-oxoglutarate (HMG) into 2 molecules of pyruvate. Also contains a secondary oxaloacetate (OAA) decarboxylase activity due to the common pyruvate enolate transition state formed following C-C bond cleavage in the retro-aldol and decarboxylation reactions.</text>
</comment>
<evidence type="ECO:0000256" key="13">
    <source>
        <dbReference type="SAM" id="MobiDB-lite"/>
    </source>
</evidence>
<dbReference type="Proteomes" id="UP001555826">
    <property type="component" value="Unassembled WGS sequence"/>
</dbReference>
<keyword evidence="15" id="KW-1185">Reference proteome</keyword>
<evidence type="ECO:0000256" key="5">
    <source>
        <dbReference type="ARBA" id="ARBA00012213"/>
    </source>
</evidence>
<dbReference type="InterPro" id="IPR005493">
    <property type="entry name" value="RraA/RraA-like"/>
</dbReference>
<comment type="catalytic activity">
    <reaction evidence="1">
        <text>4-hydroxy-4-methyl-2-oxoglutarate = 2 pyruvate</text>
        <dbReference type="Rhea" id="RHEA:22748"/>
        <dbReference type="ChEBI" id="CHEBI:15361"/>
        <dbReference type="ChEBI" id="CHEBI:58276"/>
        <dbReference type="EC" id="4.1.3.17"/>
    </reaction>
</comment>
<evidence type="ECO:0000313" key="15">
    <source>
        <dbReference type="Proteomes" id="UP001555826"/>
    </source>
</evidence>
<evidence type="ECO:0000256" key="6">
    <source>
        <dbReference type="ARBA" id="ARBA00012947"/>
    </source>
</evidence>
<comment type="cofactor">
    <cofactor evidence="2">
        <name>a divalent metal cation</name>
        <dbReference type="ChEBI" id="CHEBI:60240"/>
    </cofactor>
</comment>
<evidence type="ECO:0000256" key="3">
    <source>
        <dbReference type="ARBA" id="ARBA00008621"/>
    </source>
</evidence>
<dbReference type="Gene3D" id="3.50.30.40">
    <property type="entry name" value="Ribonuclease E inhibitor RraA/RraA-like"/>
    <property type="match status" value="1"/>
</dbReference>
<name>A0ABV3PCZ7_9ACTN</name>
<evidence type="ECO:0000256" key="4">
    <source>
        <dbReference type="ARBA" id="ARBA00011233"/>
    </source>
</evidence>
<evidence type="ECO:0000256" key="7">
    <source>
        <dbReference type="ARBA" id="ARBA00016549"/>
    </source>
</evidence>
<protein>
    <recommendedName>
        <fullName evidence="7">Putative 4-hydroxy-4-methyl-2-oxoglutarate aldolase</fullName>
        <ecNumber evidence="6">4.1.1.112</ecNumber>
        <ecNumber evidence="5">4.1.3.17</ecNumber>
    </recommendedName>
    <alternativeName>
        <fullName evidence="11">Oxaloacetate decarboxylase</fullName>
    </alternativeName>
    <alternativeName>
        <fullName evidence="9">Regulator of ribonuclease activity homolog</fullName>
    </alternativeName>
    <alternativeName>
        <fullName evidence="10">RraA-like protein</fullName>
    </alternativeName>
</protein>
<comment type="subunit">
    <text evidence="4">Homotrimer.</text>
</comment>
<evidence type="ECO:0000256" key="8">
    <source>
        <dbReference type="ARBA" id="ARBA00025046"/>
    </source>
</evidence>